<dbReference type="eggNOG" id="COG0457">
    <property type="taxonomic scope" value="Bacteria"/>
</dbReference>
<reference evidence="3" key="1">
    <citation type="journal article" date="2002" name="DNA Res.">
        <title>Complete genomic sequence of nitrogen-fixing symbiotic bacterium Bradyrhizobium japonicum USDA110.</title>
        <authorList>
            <person name="Kaneko T."/>
            <person name="Nakamura Y."/>
            <person name="Sato S."/>
            <person name="Minamisawa K."/>
            <person name="Uchiumi T."/>
            <person name="Sasamoto S."/>
            <person name="Watanabe A."/>
            <person name="Idesawa K."/>
            <person name="Iriguchi M."/>
            <person name="Kawashima K."/>
            <person name="Kohara M."/>
            <person name="Matsumoto M."/>
            <person name="Shimpo S."/>
            <person name="Tsuruoka H."/>
            <person name="Wada T."/>
            <person name="Yamada M."/>
            <person name="Tabata S."/>
        </authorList>
    </citation>
    <scope>NUCLEOTIDE SEQUENCE [LARGE SCALE GENOMIC DNA]</scope>
    <source>
        <strain evidence="3">JCM 10833 / BCRC 13528 / IAM 13628 / NBRC 14792 / USDA 110</strain>
    </source>
</reference>
<keyword evidence="3" id="KW-1185">Reference proteome</keyword>
<dbReference type="PhylomeDB" id="Q89CK6"/>
<dbReference type="SUPFAM" id="SSF48452">
    <property type="entry name" value="TPR-like"/>
    <property type="match status" value="1"/>
</dbReference>
<organism evidence="2 3">
    <name type="scientific">Bradyrhizobium diazoefficiens (strain JCM 10833 / BCRC 13528 / IAM 13628 / NBRC 14792 / USDA 110)</name>
    <dbReference type="NCBI Taxonomy" id="224911"/>
    <lineage>
        <taxon>Bacteria</taxon>
        <taxon>Pseudomonadati</taxon>
        <taxon>Pseudomonadota</taxon>
        <taxon>Alphaproteobacteria</taxon>
        <taxon>Hyphomicrobiales</taxon>
        <taxon>Nitrobacteraceae</taxon>
        <taxon>Bradyrhizobium</taxon>
    </lineage>
</organism>
<gene>
    <name evidence="2" type="ordered locus">blr7791</name>
</gene>
<dbReference type="GO" id="GO:0006171">
    <property type="term" value="P:cAMP biosynthetic process"/>
    <property type="evidence" value="ECO:0000318"/>
    <property type="project" value="GO_Central"/>
</dbReference>
<dbReference type="InterPro" id="IPR011990">
    <property type="entry name" value="TPR-like_helical_dom_sf"/>
</dbReference>
<dbReference type="InterPro" id="IPR001054">
    <property type="entry name" value="A/G_cyclase"/>
</dbReference>
<dbReference type="InterPro" id="IPR019734">
    <property type="entry name" value="TPR_rpt"/>
</dbReference>
<dbReference type="SUPFAM" id="SSF55073">
    <property type="entry name" value="Nucleotide cyclase"/>
    <property type="match status" value="1"/>
</dbReference>
<dbReference type="GO" id="GO:0035556">
    <property type="term" value="P:intracellular signal transduction"/>
    <property type="evidence" value="ECO:0007669"/>
    <property type="project" value="InterPro"/>
</dbReference>
<name>Q89CK6_BRADU</name>
<dbReference type="eggNOG" id="COG2114">
    <property type="taxonomic scope" value="Bacteria"/>
</dbReference>
<dbReference type="Gene3D" id="3.40.50.10070">
    <property type="entry name" value="TolB, N-terminal domain"/>
    <property type="match status" value="1"/>
</dbReference>
<feature type="domain" description="Guanylate cyclase" evidence="1">
    <location>
        <begin position="21"/>
        <end position="136"/>
    </location>
</feature>
<evidence type="ECO:0000313" key="3">
    <source>
        <dbReference type="Proteomes" id="UP000002526"/>
    </source>
</evidence>
<dbReference type="GO" id="GO:0004016">
    <property type="term" value="F:adenylate cyclase activity"/>
    <property type="evidence" value="ECO:0000318"/>
    <property type="project" value="GO_Central"/>
</dbReference>
<dbReference type="CDD" id="cd07302">
    <property type="entry name" value="CHD"/>
    <property type="match status" value="1"/>
</dbReference>
<sequence length="599" mass="65413">MGWNIAMEQERPVRLERRLSAIMAADVAGYSRLMHHDEEATHSKLTSLLAEGVAPAISEHGGRIVKNTGDGFLAEFPSAVEAVRAAVQFQTRIRELTAADAEERRIAFRVGINVGDVIVEPHDVFGDGVNIAARLESIADPGGICISSSAYDHIRGKVGIEFANCGEQTFKNIDLPIQTYAALLDGLYPQRPVGAKVPRSPPRLSIVVLPFANLSGDPLQDYFVDGVTESLTTDLSRISGSLVIGRHTAYTYKGKPIDLKQIGRDLDVRYVLEGSVQRSGDRFRVNVQLVDTETGSHLWADRFDKPLADLFEMQDEIVSRLANALNAQLIAAEARRAERSLQPSALDFYFQGMALWNKSWTSPHLRQARSFFERALGLEPDNVEALVGIALVDAAMAGVVFADDPCRYFAASEAASMKALSLDPQHALAHMALGVVQVCTQRAEKGVAECERALALNRNLAEAHALFGVAKMLLGHPEEMEGYVRDALRLSPRDDGAHRWLCCVGLAKLCLGAEAEAIEWLRRSIKANPNYPVAHFVSAAVLALIGKMDDAVAAKRDGLALDPAFAIRRLKNVWLSDDPTFRAGSRRLVKGLHMAGVPE</sequence>
<dbReference type="EMBL" id="BA000040">
    <property type="protein sequence ID" value="BAC53056.1"/>
    <property type="molecule type" value="Genomic_DNA"/>
</dbReference>
<dbReference type="PANTHER" id="PTHR43081:SF19">
    <property type="entry name" value="PH-SENSITIVE ADENYLATE CYCLASE RV1264"/>
    <property type="match status" value="1"/>
</dbReference>
<dbReference type="PATRIC" id="fig|224911.5.peg.8012"/>
<protein>
    <submittedName>
        <fullName evidence="2">Blr7791 protein</fullName>
    </submittedName>
</protein>
<evidence type="ECO:0000259" key="1">
    <source>
        <dbReference type="PROSITE" id="PS50125"/>
    </source>
</evidence>
<dbReference type="Pfam" id="PF00211">
    <property type="entry name" value="Guanylate_cyc"/>
    <property type="match status" value="1"/>
</dbReference>
<dbReference type="EnsemblBacteria" id="BAC53056">
    <property type="protein sequence ID" value="BAC53056"/>
    <property type="gene ID" value="BAC53056"/>
</dbReference>
<dbReference type="HOGENOM" id="CLU_019981_0_0_5"/>
<dbReference type="PROSITE" id="PS50125">
    <property type="entry name" value="GUANYLATE_CYCLASE_2"/>
    <property type="match status" value="1"/>
</dbReference>
<dbReference type="InParanoid" id="Q89CK6"/>
<dbReference type="KEGG" id="bja:blr7791"/>
<proteinExistence type="predicted"/>
<dbReference type="Proteomes" id="UP000002526">
    <property type="component" value="Chromosome"/>
</dbReference>
<dbReference type="AlphaFoldDB" id="Q89CK6"/>
<dbReference type="eggNOG" id="COG5616">
    <property type="taxonomic scope" value="Bacteria"/>
</dbReference>
<evidence type="ECO:0000313" key="2">
    <source>
        <dbReference type="EMBL" id="BAC53056.1"/>
    </source>
</evidence>
<dbReference type="InterPro" id="IPR050697">
    <property type="entry name" value="Adenylyl/Guanylyl_Cyclase_3/4"/>
</dbReference>
<dbReference type="InterPro" id="IPR029787">
    <property type="entry name" value="Nucleotide_cyclase"/>
</dbReference>
<dbReference type="OrthoDB" id="9807521at2"/>
<accession>Q89CK6</accession>
<dbReference type="PANTHER" id="PTHR43081">
    <property type="entry name" value="ADENYLATE CYCLASE, TERMINAL-DIFFERENTIATION SPECIFIC-RELATED"/>
    <property type="match status" value="1"/>
</dbReference>
<dbReference type="SMART" id="SM00044">
    <property type="entry name" value="CYCc"/>
    <property type="match status" value="1"/>
</dbReference>
<dbReference type="SMART" id="SM00028">
    <property type="entry name" value="TPR"/>
    <property type="match status" value="5"/>
</dbReference>
<dbReference type="Gene3D" id="1.25.40.10">
    <property type="entry name" value="Tetratricopeptide repeat domain"/>
    <property type="match status" value="2"/>
</dbReference>
<dbReference type="STRING" id="224911.AAV28_36655"/>
<dbReference type="Gene3D" id="3.30.70.1230">
    <property type="entry name" value="Nucleotide cyclase"/>
    <property type="match status" value="1"/>
</dbReference>